<keyword evidence="5" id="KW-1185">Reference proteome</keyword>
<dbReference type="Gene3D" id="1.20.1280.50">
    <property type="match status" value="1"/>
</dbReference>
<feature type="compositionally biased region" description="Basic and acidic residues" evidence="2">
    <location>
        <begin position="43"/>
        <end position="54"/>
    </location>
</feature>
<dbReference type="PANTHER" id="PTHR12874">
    <property type="entry name" value="F-BOX ONLY PROTEIN 48-RELATED"/>
    <property type="match status" value="1"/>
</dbReference>
<organism evidence="4 5">
    <name type="scientific">Maylandia zebra</name>
    <name type="common">zebra mbuna</name>
    <dbReference type="NCBI Taxonomy" id="106582"/>
    <lineage>
        <taxon>Eukaryota</taxon>
        <taxon>Metazoa</taxon>
        <taxon>Chordata</taxon>
        <taxon>Craniata</taxon>
        <taxon>Vertebrata</taxon>
        <taxon>Euteleostomi</taxon>
        <taxon>Actinopterygii</taxon>
        <taxon>Neopterygii</taxon>
        <taxon>Teleostei</taxon>
        <taxon>Neoteleostei</taxon>
        <taxon>Acanthomorphata</taxon>
        <taxon>Ovalentaria</taxon>
        <taxon>Cichlomorphae</taxon>
        <taxon>Cichliformes</taxon>
        <taxon>Cichlidae</taxon>
        <taxon>African cichlids</taxon>
        <taxon>Pseudocrenilabrinae</taxon>
        <taxon>Haplochromini</taxon>
        <taxon>Maylandia</taxon>
        <taxon>Maylandia zebra complex</taxon>
    </lineage>
</organism>
<evidence type="ECO:0000256" key="2">
    <source>
        <dbReference type="SAM" id="MobiDB-lite"/>
    </source>
</evidence>
<dbReference type="GO" id="GO:0019005">
    <property type="term" value="C:SCF ubiquitin ligase complex"/>
    <property type="evidence" value="ECO:0007669"/>
    <property type="project" value="UniProtKB-UniRule"/>
</dbReference>
<dbReference type="InterPro" id="IPR036047">
    <property type="entry name" value="F-box-like_dom_sf"/>
</dbReference>
<feature type="region of interest" description="Disordered" evidence="2">
    <location>
        <begin position="1"/>
        <end position="84"/>
    </location>
</feature>
<feature type="domain" description="F-box" evidence="3">
    <location>
        <begin position="116"/>
        <end position="163"/>
    </location>
</feature>
<dbReference type="Ensembl" id="ENSMZET00005019004.1">
    <property type="protein sequence ID" value="ENSMZEP00005018409.1"/>
    <property type="gene ID" value="ENSMZEG00005013823.1"/>
</dbReference>
<dbReference type="GO" id="GO:0031146">
    <property type="term" value="P:SCF-dependent proteasomal ubiquitin-dependent protein catabolic process"/>
    <property type="evidence" value="ECO:0007669"/>
    <property type="project" value="UniProtKB-UniRule"/>
</dbReference>
<dbReference type="Proteomes" id="UP000265160">
    <property type="component" value="LG6"/>
</dbReference>
<proteinExistence type="predicted"/>
<dbReference type="PROSITE" id="PS50181">
    <property type="entry name" value="FBOX"/>
    <property type="match status" value="1"/>
</dbReference>
<dbReference type="GeneTree" id="ENSGT00390000012248"/>
<dbReference type="GO" id="GO:0005737">
    <property type="term" value="C:cytoplasm"/>
    <property type="evidence" value="ECO:0007669"/>
    <property type="project" value="TreeGrafter"/>
</dbReference>
<evidence type="ECO:0000259" key="3">
    <source>
        <dbReference type="PROSITE" id="PS50181"/>
    </source>
</evidence>
<feature type="compositionally biased region" description="Low complexity" evidence="2">
    <location>
        <begin position="75"/>
        <end position="84"/>
    </location>
</feature>
<feature type="compositionally biased region" description="Basic residues" evidence="2">
    <location>
        <begin position="1"/>
        <end position="13"/>
    </location>
</feature>
<evidence type="ECO:0000256" key="1">
    <source>
        <dbReference type="RuleBase" id="RU369085"/>
    </source>
</evidence>
<protein>
    <submittedName>
        <fullName evidence="4">F-box protein 48</fullName>
    </submittedName>
</protein>
<reference evidence="4" key="3">
    <citation type="submission" date="2025-09" db="UniProtKB">
        <authorList>
            <consortium name="Ensembl"/>
        </authorList>
    </citation>
    <scope>IDENTIFICATION</scope>
</reference>
<dbReference type="SUPFAM" id="SSF81383">
    <property type="entry name" value="F-box domain"/>
    <property type="match status" value="1"/>
</dbReference>
<evidence type="ECO:0000313" key="4">
    <source>
        <dbReference type="Ensembl" id="ENSMZEP00005018409.1"/>
    </source>
</evidence>
<sequence>MIRGHVFRLKRRGGLTPSNGPRPNTVSPGGRWTGSPPSTGTRSKPDIGSAERTEAAAPRWRNVEENRAAPRFDSSKGSSTQSDSIMQHVCGRTPPVFFLCEGGPALTAAEGTAPPRNFAEMLPTEMSVRIFGELDAASLCSAARTCRLWHQIIEQSEQLWRKQCLMVRAICQREVDSDRRHGLSWKLILVRNYIRSLVKKDWLIGRFSHVRSADELSGRKLTPLDTETWGEILQAELDR</sequence>
<reference evidence="4" key="2">
    <citation type="submission" date="2025-08" db="UniProtKB">
        <authorList>
            <consortium name="Ensembl"/>
        </authorList>
    </citation>
    <scope>IDENTIFICATION</scope>
</reference>
<dbReference type="Pfam" id="PF12937">
    <property type="entry name" value="F-box-like"/>
    <property type="match status" value="1"/>
</dbReference>
<dbReference type="GO" id="GO:0016567">
    <property type="term" value="P:protein ubiquitination"/>
    <property type="evidence" value="ECO:0007669"/>
    <property type="project" value="UniProtKB-UniRule"/>
</dbReference>
<comment type="pathway">
    <text evidence="1">Protein modification; protein ubiquitination.</text>
</comment>
<accession>A0A3P9C8L3</accession>
<reference evidence="4 5" key="1">
    <citation type="journal article" date="2014" name="Nature">
        <title>The genomic substrate for adaptive radiation in African cichlid fish.</title>
        <authorList>
            <person name="Brawand D."/>
            <person name="Wagner C.E."/>
            <person name="Li Y.I."/>
            <person name="Malinsky M."/>
            <person name="Keller I."/>
            <person name="Fan S."/>
            <person name="Simakov O."/>
            <person name="Ng A.Y."/>
            <person name="Lim Z.W."/>
            <person name="Bezault E."/>
            <person name="Turner-Maier J."/>
            <person name="Johnson J."/>
            <person name="Alcazar R."/>
            <person name="Noh H.J."/>
            <person name="Russell P."/>
            <person name="Aken B."/>
            <person name="Alfoldi J."/>
            <person name="Amemiya C."/>
            <person name="Azzouzi N."/>
            <person name="Baroiller J.F."/>
            <person name="Barloy-Hubler F."/>
            <person name="Berlin A."/>
            <person name="Bloomquist R."/>
            <person name="Carleton K.L."/>
            <person name="Conte M.A."/>
            <person name="D'Cotta H."/>
            <person name="Eshel O."/>
            <person name="Gaffney L."/>
            <person name="Galibert F."/>
            <person name="Gante H.F."/>
            <person name="Gnerre S."/>
            <person name="Greuter L."/>
            <person name="Guyon R."/>
            <person name="Haddad N.S."/>
            <person name="Haerty W."/>
            <person name="Harris R.M."/>
            <person name="Hofmann H.A."/>
            <person name="Hourlier T."/>
            <person name="Hulata G."/>
            <person name="Jaffe D.B."/>
            <person name="Lara M."/>
            <person name="Lee A.P."/>
            <person name="MacCallum I."/>
            <person name="Mwaiko S."/>
            <person name="Nikaido M."/>
            <person name="Nishihara H."/>
            <person name="Ozouf-Costaz C."/>
            <person name="Penman D.J."/>
            <person name="Przybylski D."/>
            <person name="Rakotomanga M."/>
            <person name="Renn S.C.P."/>
            <person name="Ribeiro F.J."/>
            <person name="Ron M."/>
            <person name="Salzburger W."/>
            <person name="Sanchez-Pulido L."/>
            <person name="Santos M.E."/>
            <person name="Searle S."/>
            <person name="Sharpe T."/>
            <person name="Swofford R."/>
            <person name="Tan F.J."/>
            <person name="Williams L."/>
            <person name="Young S."/>
            <person name="Yin S."/>
            <person name="Okada N."/>
            <person name="Kocher T.D."/>
            <person name="Miska E.A."/>
            <person name="Lander E.S."/>
            <person name="Venkatesh B."/>
            <person name="Fernald R.D."/>
            <person name="Meyer A."/>
            <person name="Ponting C.P."/>
            <person name="Streelman J.T."/>
            <person name="Lindblad-Toh K."/>
            <person name="Seehausen O."/>
            <person name="Di Palma F."/>
        </authorList>
    </citation>
    <scope>NUCLEOTIDE SEQUENCE</scope>
</reference>
<dbReference type="AlphaFoldDB" id="A0A3P9C8L3"/>
<dbReference type="STRING" id="106582.ENSMZEP00005018409"/>
<feature type="compositionally biased region" description="Polar residues" evidence="2">
    <location>
        <begin position="16"/>
        <end position="27"/>
    </location>
</feature>
<feature type="compositionally biased region" description="Basic and acidic residues" evidence="2">
    <location>
        <begin position="61"/>
        <end position="74"/>
    </location>
</feature>
<dbReference type="InterPro" id="IPR001810">
    <property type="entry name" value="F-box_dom"/>
</dbReference>
<evidence type="ECO:0000313" key="5">
    <source>
        <dbReference type="Proteomes" id="UP000265160"/>
    </source>
</evidence>
<dbReference type="PANTHER" id="PTHR12874:SF9">
    <property type="entry name" value="F-BOX ONLY PROTEIN 48"/>
    <property type="match status" value="1"/>
</dbReference>
<dbReference type="SMART" id="SM00256">
    <property type="entry name" value="FBOX"/>
    <property type="match status" value="1"/>
</dbReference>
<name>A0A3P9C8L3_9CICH</name>
<keyword evidence="1" id="KW-0833">Ubl conjugation pathway</keyword>